<evidence type="ECO:0000256" key="4">
    <source>
        <dbReference type="ARBA" id="ARBA00022679"/>
    </source>
</evidence>
<reference evidence="7 8" key="1">
    <citation type="submission" date="2024-10" db="EMBL/GenBank/DDBJ databases">
        <authorList>
            <person name="Kim D."/>
        </authorList>
    </citation>
    <scope>NUCLEOTIDE SEQUENCE [LARGE SCALE GENOMIC DNA]</scope>
    <source>
        <strain evidence="7">BH-2024</strain>
    </source>
</reference>
<dbReference type="InterPro" id="IPR035595">
    <property type="entry name" value="UDP_glycos_trans_CS"/>
</dbReference>
<sequence>MIQPDYAMIQSHFTFGLNLAKLLAEKDDHEIHLLVPIRDENDKLPDRNDEKLLNVRYFIEKSDYKKNSTESSRKIGTPPNNMTYFAIANNSSLMDDLCAEQFDVGIAEAFMMSEYSMTIFHFLRIPVTIATSAMPISPHQFYLLGILSKMAAGNVPASSGLPMRPNILDKNKRIEQRKIVGTIIGDHREEQLQKRSAEIWTNHMEETLEKIKAHMEMDPIYQQLAEHKYAFDNFPGLDDIFRKTRFFLVNSQPEVDFDNYRSVKGMEKVKFIGGFNLMPKARELDEKISKKSDGKKGIVLVSFGTVVDTTNPAFSDIIEAVKETIKNFPEFFFIWKMSKGDKRIRNISNELSNVHSTDWVDQQGILGNSKTVAFVSHCGMNSVLEGIYNGVPMICVPFFGDQFYNAESLARQQIGLVINREQDKEMVQQQLTVALAFTLKLNESNVSEDKIEMDKLEEISKGLRQKNIPNIISEAFRVIEDEMGTNDLDRTVPNRQSCAQRSHNNNTTKEPIISSGEMAQRLRAWLHREGSSKVQLPKHTSTFFFTNGAVAIVRDFNLYKVNYCSLIRA</sequence>
<comment type="catalytic activity">
    <reaction evidence="5">
        <text>glucuronate acceptor + UDP-alpha-D-glucuronate = acceptor beta-D-glucuronoside + UDP + H(+)</text>
        <dbReference type="Rhea" id="RHEA:21032"/>
        <dbReference type="ChEBI" id="CHEBI:15378"/>
        <dbReference type="ChEBI" id="CHEBI:58052"/>
        <dbReference type="ChEBI" id="CHEBI:58223"/>
        <dbReference type="ChEBI" id="CHEBI:132367"/>
        <dbReference type="ChEBI" id="CHEBI:132368"/>
        <dbReference type="EC" id="2.4.1.17"/>
    </reaction>
</comment>
<evidence type="ECO:0000313" key="8">
    <source>
        <dbReference type="Proteomes" id="UP001620626"/>
    </source>
</evidence>
<dbReference type="InterPro" id="IPR050271">
    <property type="entry name" value="UDP-glycosyltransferase"/>
</dbReference>
<accession>A0ABD2I474</accession>
<organism evidence="7 8">
    <name type="scientific">Heterodera trifolii</name>
    <dbReference type="NCBI Taxonomy" id="157864"/>
    <lineage>
        <taxon>Eukaryota</taxon>
        <taxon>Metazoa</taxon>
        <taxon>Ecdysozoa</taxon>
        <taxon>Nematoda</taxon>
        <taxon>Chromadorea</taxon>
        <taxon>Rhabditida</taxon>
        <taxon>Tylenchina</taxon>
        <taxon>Tylenchomorpha</taxon>
        <taxon>Tylenchoidea</taxon>
        <taxon>Heteroderidae</taxon>
        <taxon>Heteroderinae</taxon>
        <taxon>Heterodera</taxon>
    </lineage>
</organism>
<evidence type="ECO:0000256" key="2">
    <source>
        <dbReference type="ARBA" id="ARBA00012544"/>
    </source>
</evidence>
<evidence type="ECO:0000256" key="1">
    <source>
        <dbReference type="ARBA" id="ARBA00009995"/>
    </source>
</evidence>
<proteinExistence type="inferred from homology"/>
<keyword evidence="4 6" id="KW-0808">Transferase</keyword>
<dbReference type="Gene3D" id="3.40.50.2000">
    <property type="entry name" value="Glycogen Phosphorylase B"/>
    <property type="match status" value="1"/>
</dbReference>
<dbReference type="PROSITE" id="PS00375">
    <property type="entry name" value="UDPGT"/>
    <property type="match status" value="1"/>
</dbReference>
<name>A0ABD2I474_9BILA</name>
<gene>
    <name evidence="7" type="ORF">niasHT_036051</name>
</gene>
<dbReference type="EMBL" id="JBICBT010001304">
    <property type="protein sequence ID" value="KAL3073963.1"/>
    <property type="molecule type" value="Genomic_DNA"/>
</dbReference>
<keyword evidence="3 6" id="KW-0328">Glycosyltransferase</keyword>
<evidence type="ECO:0000256" key="6">
    <source>
        <dbReference type="RuleBase" id="RU003718"/>
    </source>
</evidence>
<dbReference type="Proteomes" id="UP001620626">
    <property type="component" value="Unassembled WGS sequence"/>
</dbReference>
<dbReference type="InterPro" id="IPR002213">
    <property type="entry name" value="UDP_glucos_trans"/>
</dbReference>
<evidence type="ECO:0000313" key="7">
    <source>
        <dbReference type="EMBL" id="KAL3073963.1"/>
    </source>
</evidence>
<evidence type="ECO:0000256" key="3">
    <source>
        <dbReference type="ARBA" id="ARBA00022676"/>
    </source>
</evidence>
<dbReference type="EC" id="2.4.1.17" evidence="2"/>
<comment type="similarity">
    <text evidence="1 6">Belongs to the UDP-glycosyltransferase family.</text>
</comment>
<dbReference type="SUPFAM" id="SSF53756">
    <property type="entry name" value="UDP-Glycosyltransferase/glycogen phosphorylase"/>
    <property type="match status" value="1"/>
</dbReference>
<keyword evidence="8" id="KW-1185">Reference proteome</keyword>
<dbReference type="CDD" id="cd03784">
    <property type="entry name" value="GT1_Gtf-like"/>
    <property type="match status" value="1"/>
</dbReference>
<dbReference type="PANTHER" id="PTHR48043:SF145">
    <property type="entry name" value="FI06409P-RELATED"/>
    <property type="match status" value="1"/>
</dbReference>
<dbReference type="GO" id="GO:0015020">
    <property type="term" value="F:glucuronosyltransferase activity"/>
    <property type="evidence" value="ECO:0007669"/>
    <property type="project" value="UniProtKB-EC"/>
</dbReference>
<comment type="caution">
    <text evidence="7">The sequence shown here is derived from an EMBL/GenBank/DDBJ whole genome shotgun (WGS) entry which is preliminary data.</text>
</comment>
<dbReference type="Pfam" id="PF00201">
    <property type="entry name" value="UDPGT"/>
    <property type="match status" value="1"/>
</dbReference>
<dbReference type="PANTHER" id="PTHR48043">
    <property type="entry name" value="EG:EG0003.4 PROTEIN-RELATED"/>
    <property type="match status" value="1"/>
</dbReference>
<dbReference type="AlphaFoldDB" id="A0ABD2I474"/>
<evidence type="ECO:0000256" key="5">
    <source>
        <dbReference type="ARBA" id="ARBA00047475"/>
    </source>
</evidence>
<protein>
    <recommendedName>
        <fullName evidence="2">glucuronosyltransferase</fullName>
        <ecNumber evidence="2">2.4.1.17</ecNumber>
    </recommendedName>
</protein>